<evidence type="ECO:0000313" key="12">
    <source>
        <dbReference type="Proteomes" id="UP000295601"/>
    </source>
</evidence>
<evidence type="ECO:0000256" key="1">
    <source>
        <dbReference type="ARBA" id="ARBA00004141"/>
    </source>
</evidence>
<comment type="subcellular location">
    <subcellularLocation>
        <location evidence="1">Membrane</location>
        <topology evidence="1">Multi-pass membrane protein</topology>
    </subcellularLocation>
</comment>
<evidence type="ECO:0000256" key="6">
    <source>
        <dbReference type="ARBA" id="ARBA00023136"/>
    </source>
</evidence>
<evidence type="ECO:0000259" key="10">
    <source>
        <dbReference type="Pfam" id="PF18916"/>
    </source>
</evidence>
<dbReference type="Proteomes" id="UP000295601">
    <property type="component" value="Unassembled WGS sequence"/>
</dbReference>
<feature type="transmembrane region" description="Helical" evidence="9">
    <location>
        <begin position="6"/>
        <end position="26"/>
    </location>
</feature>
<sequence length="137" mass="15688">MNLWALYPVATLLTMIAVILIELLWLKTGIFRTAQYWVAMVIMLSFQVLVDGWLTKLSNPIVIYTPETMLGVRFPWDIPVEDFGFGFAMLTLTLLVWKVTARRSVRPSPTRRHAPTQTEMPPQISTPTQMPHETTRG</sequence>
<evidence type="ECO:0000256" key="4">
    <source>
        <dbReference type="ARBA" id="ARBA00022746"/>
    </source>
</evidence>
<dbReference type="RefSeq" id="WP_133617658.1">
    <property type="nucleotide sequence ID" value="NZ_SNYA01000008.1"/>
</dbReference>
<feature type="domain" description="Lycopene cyclase" evidence="10">
    <location>
        <begin position="10"/>
        <end position="98"/>
    </location>
</feature>
<feature type="transmembrane region" description="Helical" evidence="9">
    <location>
        <begin position="83"/>
        <end position="101"/>
    </location>
</feature>
<feature type="compositionally biased region" description="Polar residues" evidence="8">
    <location>
        <begin position="115"/>
        <end position="137"/>
    </location>
</feature>
<keyword evidence="4" id="KW-0125">Carotenoid biosynthesis</keyword>
<evidence type="ECO:0000256" key="7">
    <source>
        <dbReference type="ARBA" id="ARBA00023235"/>
    </source>
</evidence>
<keyword evidence="3 9" id="KW-0812">Transmembrane</keyword>
<dbReference type="InterPro" id="IPR017825">
    <property type="entry name" value="Lycopene_cyclase_dom"/>
</dbReference>
<evidence type="ECO:0000256" key="9">
    <source>
        <dbReference type="SAM" id="Phobius"/>
    </source>
</evidence>
<organism evidence="11 12">
    <name type="scientific">Leucobacter luti</name>
    <dbReference type="NCBI Taxonomy" id="340320"/>
    <lineage>
        <taxon>Bacteria</taxon>
        <taxon>Bacillati</taxon>
        <taxon>Actinomycetota</taxon>
        <taxon>Actinomycetes</taxon>
        <taxon>Micrococcales</taxon>
        <taxon>Microbacteriaceae</taxon>
        <taxon>Leucobacter</taxon>
    </lineage>
</organism>
<reference evidence="11 12" key="1">
    <citation type="submission" date="2019-03" db="EMBL/GenBank/DDBJ databases">
        <title>Genomic analyses of the natural microbiome of Caenorhabditis elegans.</title>
        <authorList>
            <person name="Samuel B."/>
        </authorList>
    </citation>
    <scope>NUCLEOTIDE SEQUENCE [LARGE SCALE GENOMIC DNA]</scope>
    <source>
        <strain evidence="11 12">JUb18</strain>
    </source>
</reference>
<dbReference type="OrthoDB" id="3402548at2"/>
<evidence type="ECO:0000313" key="11">
    <source>
        <dbReference type="EMBL" id="TDP89807.1"/>
    </source>
</evidence>
<evidence type="ECO:0000256" key="3">
    <source>
        <dbReference type="ARBA" id="ARBA00022692"/>
    </source>
</evidence>
<keyword evidence="7" id="KW-0413">Isomerase</keyword>
<comment type="caution">
    <text evidence="11">The sequence shown here is derived from an EMBL/GenBank/DDBJ whole genome shotgun (WGS) entry which is preliminary data.</text>
</comment>
<feature type="transmembrane region" description="Helical" evidence="9">
    <location>
        <begin position="33"/>
        <end position="50"/>
    </location>
</feature>
<dbReference type="GO" id="GO:0016872">
    <property type="term" value="F:intramolecular lyase activity"/>
    <property type="evidence" value="ECO:0007669"/>
    <property type="project" value="InterPro"/>
</dbReference>
<protein>
    <submittedName>
        <fullName evidence="11">Lycopene cyclase domain-containing protein</fullName>
    </submittedName>
</protein>
<evidence type="ECO:0000256" key="2">
    <source>
        <dbReference type="ARBA" id="ARBA00004829"/>
    </source>
</evidence>
<dbReference type="GO" id="GO:0016117">
    <property type="term" value="P:carotenoid biosynthetic process"/>
    <property type="evidence" value="ECO:0007669"/>
    <property type="project" value="UniProtKB-KW"/>
</dbReference>
<keyword evidence="12" id="KW-1185">Reference proteome</keyword>
<dbReference type="GO" id="GO:0016020">
    <property type="term" value="C:membrane"/>
    <property type="evidence" value="ECO:0007669"/>
    <property type="project" value="UniProtKB-SubCell"/>
</dbReference>
<keyword evidence="5 9" id="KW-1133">Transmembrane helix</keyword>
<keyword evidence="6 9" id="KW-0472">Membrane</keyword>
<gene>
    <name evidence="11" type="ORF">EDF62_3105</name>
</gene>
<name>A0A4R6RTY4_9MICO</name>
<dbReference type="EMBL" id="SNYA01000008">
    <property type="protein sequence ID" value="TDP89807.1"/>
    <property type="molecule type" value="Genomic_DNA"/>
</dbReference>
<accession>A0A4R6RTY4</accession>
<dbReference type="GO" id="GO:0045436">
    <property type="term" value="F:lycopene beta cyclase activity"/>
    <property type="evidence" value="ECO:0007669"/>
    <property type="project" value="UniProtKB-ARBA"/>
</dbReference>
<comment type="pathway">
    <text evidence="2">Carotenoid biosynthesis.</text>
</comment>
<dbReference type="NCBIfam" id="TIGR03462">
    <property type="entry name" value="CarR_dom_SF"/>
    <property type="match status" value="1"/>
</dbReference>
<feature type="region of interest" description="Disordered" evidence="8">
    <location>
        <begin position="107"/>
        <end position="137"/>
    </location>
</feature>
<dbReference type="Pfam" id="PF18916">
    <property type="entry name" value="Lycopene_cyc"/>
    <property type="match status" value="1"/>
</dbReference>
<proteinExistence type="predicted"/>
<evidence type="ECO:0000256" key="8">
    <source>
        <dbReference type="SAM" id="MobiDB-lite"/>
    </source>
</evidence>
<evidence type="ECO:0000256" key="5">
    <source>
        <dbReference type="ARBA" id="ARBA00022989"/>
    </source>
</evidence>
<dbReference type="AlphaFoldDB" id="A0A4R6RTY4"/>